<dbReference type="CDD" id="cd06781">
    <property type="entry name" value="cpPDZ_BsHtra-like"/>
    <property type="match status" value="1"/>
</dbReference>
<dbReference type="GO" id="GO:0006508">
    <property type="term" value="P:proteolysis"/>
    <property type="evidence" value="ECO:0007669"/>
    <property type="project" value="UniProtKB-KW"/>
</dbReference>
<dbReference type="Pfam" id="PF13180">
    <property type="entry name" value="PDZ_2"/>
    <property type="match status" value="1"/>
</dbReference>
<name>A0A0V8J3T2_9BACL</name>
<dbReference type="EMBL" id="LNQN01000005">
    <property type="protein sequence ID" value="KSU81703.1"/>
    <property type="molecule type" value="Genomic_DNA"/>
</dbReference>
<keyword evidence="5" id="KW-1133">Transmembrane helix</keyword>
<evidence type="ECO:0000313" key="8">
    <source>
        <dbReference type="Proteomes" id="UP000054099"/>
    </source>
</evidence>
<keyword evidence="8" id="KW-1185">Reference proteome</keyword>
<dbReference type="InterPro" id="IPR001940">
    <property type="entry name" value="Peptidase_S1C"/>
</dbReference>
<sequence length="403" mass="42341">MGYYDDDHESGSKRQKGNRGGFLLAALVGAILGGLLILFSVPALGGMGLLPENYSSSNNNNGGVEESGITKNVKVNVTDNVTDAVAKTRDAVVEVLNIQQGQFWNQGGKQQAAGSGSGVIYKKEGGKAYIVTNNHVVKDASRLEVTLSNGTKLKGTLRGTDPLMDLAVVEVDGSKVKDVAQFGSSSSLKPGEPAIAIGNPLGTFPGSVTQGVVSSADRTMPVDIDEDGNPDWQAEVIQTDAAINPGNSGGALINVAGQVIGINSSKIAQEEVEGIGFAIPADTAKPIISDLEKYGEVKRPFLGVGPIPLSQVSSYHRQTTLKLPSSVNSGVVVMDVEPLSPADRAGIKEMDVITEFDGKKIGSPLELRKALYKKKVGDKLDITYYSKGKKKNVTVKLAMQKSS</sequence>
<reference evidence="7 8" key="1">
    <citation type="journal article" date="2014" name="Antonie Van Leeuwenhoek">
        <title>Fictibacillus enclensis sp. nov., isolated from marine sediment.</title>
        <authorList>
            <person name="Dastager S.G."/>
            <person name="Mawlankar R."/>
            <person name="Srinivasan K."/>
            <person name="Tang S.K."/>
            <person name="Lee J.C."/>
            <person name="Ramana V.V."/>
            <person name="Shouche Y.S."/>
        </authorList>
    </citation>
    <scope>NUCLEOTIDE SEQUENCE [LARGE SCALE GENOMIC DNA]</scope>
    <source>
        <strain evidence="7 8">NIO-1003</strain>
    </source>
</reference>
<dbReference type="PANTHER" id="PTHR22939:SF129">
    <property type="entry name" value="SERINE PROTEASE HTRA2, MITOCHONDRIAL"/>
    <property type="match status" value="1"/>
</dbReference>
<dbReference type="PRINTS" id="PR00834">
    <property type="entry name" value="PROTEASES2C"/>
</dbReference>
<dbReference type="Gene3D" id="2.40.10.10">
    <property type="entry name" value="Trypsin-like serine proteases"/>
    <property type="match status" value="2"/>
</dbReference>
<comment type="caution">
    <text evidence="7">The sequence shown here is derived from an EMBL/GenBank/DDBJ whole genome shotgun (WGS) entry which is preliminary data.</text>
</comment>
<dbReference type="SUPFAM" id="SSF50494">
    <property type="entry name" value="Trypsin-like serine proteases"/>
    <property type="match status" value="1"/>
</dbReference>
<dbReference type="InterPro" id="IPR001478">
    <property type="entry name" value="PDZ"/>
</dbReference>
<dbReference type="RefSeq" id="WP_061973158.1">
    <property type="nucleotide sequence ID" value="NZ_FMAV01000003.1"/>
</dbReference>
<gene>
    <name evidence="7" type="ORF">AS030_15535</name>
</gene>
<dbReference type="InterPro" id="IPR036034">
    <property type="entry name" value="PDZ_sf"/>
</dbReference>
<accession>A0A0V8J3T2</accession>
<keyword evidence="5" id="KW-0812">Transmembrane</keyword>
<comment type="similarity">
    <text evidence="1">Belongs to the peptidase S1C family.</text>
</comment>
<evidence type="ECO:0000256" key="4">
    <source>
        <dbReference type="ARBA" id="ARBA00022825"/>
    </source>
</evidence>
<dbReference type="SMART" id="SM00228">
    <property type="entry name" value="PDZ"/>
    <property type="match status" value="1"/>
</dbReference>
<evidence type="ECO:0000256" key="2">
    <source>
        <dbReference type="ARBA" id="ARBA00022670"/>
    </source>
</evidence>
<feature type="transmembrane region" description="Helical" evidence="5">
    <location>
        <begin position="21"/>
        <end position="50"/>
    </location>
</feature>
<proteinExistence type="inferred from homology"/>
<protein>
    <submittedName>
        <fullName evidence="7">Serine protease</fullName>
    </submittedName>
</protein>
<dbReference type="InterPro" id="IPR043504">
    <property type="entry name" value="Peptidase_S1_PA_chymotrypsin"/>
</dbReference>
<dbReference type="InterPro" id="IPR009003">
    <property type="entry name" value="Peptidase_S1_PA"/>
</dbReference>
<dbReference type="GO" id="GO:0004252">
    <property type="term" value="F:serine-type endopeptidase activity"/>
    <property type="evidence" value="ECO:0007669"/>
    <property type="project" value="InterPro"/>
</dbReference>
<keyword evidence="2 7" id="KW-0645">Protease</keyword>
<evidence type="ECO:0000256" key="1">
    <source>
        <dbReference type="ARBA" id="ARBA00010541"/>
    </source>
</evidence>
<keyword evidence="3" id="KW-0378">Hydrolase</keyword>
<evidence type="ECO:0000256" key="5">
    <source>
        <dbReference type="SAM" id="Phobius"/>
    </source>
</evidence>
<organism evidence="7 8">
    <name type="scientific">Fictibacillus enclensis</name>
    <dbReference type="NCBI Taxonomy" id="1017270"/>
    <lineage>
        <taxon>Bacteria</taxon>
        <taxon>Bacillati</taxon>
        <taxon>Bacillota</taxon>
        <taxon>Bacilli</taxon>
        <taxon>Bacillales</taxon>
        <taxon>Fictibacillaceae</taxon>
        <taxon>Fictibacillus</taxon>
    </lineage>
</organism>
<dbReference type="Proteomes" id="UP000054099">
    <property type="component" value="Unassembled WGS sequence"/>
</dbReference>
<keyword evidence="4" id="KW-0720">Serine protease</keyword>
<dbReference type="AlphaFoldDB" id="A0A0V8J3T2"/>
<dbReference type="Pfam" id="PF13365">
    <property type="entry name" value="Trypsin_2"/>
    <property type="match status" value="1"/>
</dbReference>
<evidence type="ECO:0000313" key="7">
    <source>
        <dbReference type="EMBL" id="KSU81703.1"/>
    </source>
</evidence>
<evidence type="ECO:0000259" key="6">
    <source>
        <dbReference type="SMART" id="SM00228"/>
    </source>
</evidence>
<feature type="domain" description="PDZ" evidence="6">
    <location>
        <begin position="305"/>
        <end position="388"/>
    </location>
</feature>
<dbReference type="SUPFAM" id="SSF50156">
    <property type="entry name" value="PDZ domain-like"/>
    <property type="match status" value="1"/>
</dbReference>
<dbReference type="PANTHER" id="PTHR22939">
    <property type="entry name" value="SERINE PROTEASE FAMILY S1C HTRA-RELATED"/>
    <property type="match status" value="1"/>
</dbReference>
<dbReference type="Gene3D" id="2.30.42.10">
    <property type="match status" value="1"/>
</dbReference>
<dbReference type="OrthoDB" id="9758917at2"/>
<keyword evidence="5" id="KW-0472">Membrane</keyword>
<evidence type="ECO:0000256" key="3">
    <source>
        <dbReference type="ARBA" id="ARBA00022801"/>
    </source>
</evidence>